<name>A0ABU9LQB2_9BACT</name>
<dbReference type="InterPro" id="IPR051531">
    <property type="entry name" value="N-acetyltransferase"/>
</dbReference>
<reference evidence="2 3" key="1">
    <citation type="journal article" date="2018" name="Arch. Microbiol.">
        <title>Hymenobacter segetis sp. nov., isolated from soil.</title>
        <authorList>
            <person name="Ten L.N."/>
            <person name="Lim S.J."/>
            <person name="Kim B.O."/>
            <person name="Kang I.K."/>
            <person name="Jung H.Y."/>
        </authorList>
    </citation>
    <scope>NUCLEOTIDE SEQUENCE [LARGE SCALE GENOMIC DNA]</scope>
    <source>
        <strain evidence="2 3">S7-3-11</strain>
    </source>
</reference>
<dbReference type="Pfam" id="PF13302">
    <property type="entry name" value="Acetyltransf_3"/>
    <property type="match status" value="1"/>
</dbReference>
<dbReference type="GO" id="GO:0016740">
    <property type="term" value="F:transferase activity"/>
    <property type="evidence" value="ECO:0007669"/>
    <property type="project" value="UniProtKB-KW"/>
</dbReference>
<evidence type="ECO:0000313" key="2">
    <source>
        <dbReference type="EMBL" id="MEL5992875.1"/>
    </source>
</evidence>
<dbReference type="RefSeq" id="WP_342295473.1">
    <property type="nucleotide sequence ID" value="NZ_JBCEVZ010000002.1"/>
</dbReference>
<proteinExistence type="predicted"/>
<dbReference type="EC" id="2.-.-.-" evidence="2"/>
<evidence type="ECO:0000259" key="1">
    <source>
        <dbReference type="PROSITE" id="PS51186"/>
    </source>
</evidence>
<dbReference type="PROSITE" id="PS51186">
    <property type="entry name" value="GNAT"/>
    <property type="match status" value="1"/>
</dbReference>
<protein>
    <submittedName>
        <fullName evidence="2">GNAT family protein</fullName>
        <ecNumber evidence="2">2.-.-.-</ecNumber>
    </submittedName>
</protein>
<dbReference type="CDD" id="cd04301">
    <property type="entry name" value="NAT_SF"/>
    <property type="match status" value="1"/>
</dbReference>
<accession>A0ABU9LQB2</accession>
<dbReference type="PANTHER" id="PTHR43792">
    <property type="entry name" value="GNAT FAMILY, PUTATIVE (AFU_ORTHOLOGUE AFUA_3G00765)-RELATED-RELATED"/>
    <property type="match status" value="1"/>
</dbReference>
<comment type="caution">
    <text evidence="2">The sequence shown here is derived from an EMBL/GenBank/DDBJ whole genome shotgun (WGS) entry which is preliminary data.</text>
</comment>
<keyword evidence="3" id="KW-1185">Reference proteome</keyword>
<dbReference type="InterPro" id="IPR016181">
    <property type="entry name" value="Acyl_CoA_acyltransferase"/>
</dbReference>
<dbReference type="InterPro" id="IPR000182">
    <property type="entry name" value="GNAT_dom"/>
</dbReference>
<dbReference type="SUPFAM" id="SSF55729">
    <property type="entry name" value="Acyl-CoA N-acyltransferases (Nat)"/>
    <property type="match status" value="1"/>
</dbReference>
<gene>
    <name evidence="2" type="ORF">AAFH49_01560</name>
</gene>
<dbReference type="EMBL" id="JBCEVZ010000002">
    <property type="protein sequence ID" value="MEL5992875.1"/>
    <property type="molecule type" value="Genomic_DNA"/>
</dbReference>
<dbReference type="Proteomes" id="UP001479606">
    <property type="component" value="Unassembled WGS sequence"/>
</dbReference>
<feature type="domain" description="N-acetyltransferase" evidence="1">
    <location>
        <begin position="17"/>
        <end position="165"/>
    </location>
</feature>
<evidence type="ECO:0000313" key="3">
    <source>
        <dbReference type="Proteomes" id="UP001479606"/>
    </source>
</evidence>
<keyword evidence="2" id="KW-0808">Transferase</keyword>
<organism evidence="2 3">
    <name type="scientific">Hymenobacter segetis</name>
    <dbReference type="NCBI Taxonomy" id="2025509"/>
    <lineage>
        <taxon>Bacteria</taxon>
        <taxon>Pseudomonadati</taxon>
        <taxon>Bacteroidota</taxon>
        <taxon>Cytophagia</taxon>
        <taxon>Cytophagales</taxon>
        <taxon>Hymenobacteraceae</taxon>
        <taxon>Hymenobacter</taxon>
    </lineage>
</organism>
<dbReference type="Gene3D" id="3.40.630.30">
    <property type="match status" value="1"/>
</dbReference>
<sequence length="166" mass="18348">MNLPPYPVFPVLASATVRLRQVVPADSSSLLEISFYNARPAQNAPEAAEMQEKINADYRNGSSIHWAIVSVATNEVVGTLGFYRGFADGTGELGCVLKPAFRGRGLMAEAMRLAIEFGRRDMQLARITTITTRPNGPAIRLLERLGFRKSADLPDDELCYRLQPQH</sequence>